<dbReference type="PANTHER" id="PTHR45629:SF7">
    <property type="entry name" value="DNA EXCISION REPAIR PROTEIN ERCC-6-RELATED"/>
    <property type="match status" value="1"/>
</dbReference>
<evidence type="ECO:0000313" key="5">
    <source>
        <dbReference type="Proteomes" id="UP001652625"/>
    </source>
</evidence>
<evidence type="ECO:0000259" key="4">
    <source>
        <dbReference type="PROSITE" id="PS51194"/>
    </source>
</evidence>
<organism evidence="5 6">
    <name type="scientific">Hydra vulgaris</name>
    <name type="common">Hydra</name>
    <name type="synonym">Hydra attenuata</name>
    <dbReference type="NCBI Taxonomy" id="6087"/>
    <lineage>
        <taxon>Eukaryota</taxon>
        <taxon>Metazoa</taxon>
        <taxon>Cnidaria</taxon>
        <taxon>Hydrozoa</taxon>
        <taxon>Hydroidolina</taxon>
        <taxon>Anthoathecata</taxon>
        <taxon>Aplanulata</taxon>
        <taxon>Hydridae</taxon>
        <taxon>Hydra</taxon>
    </lineage>
</organism>
<protein>
    <submittedName>
        <fullName evidence="6">DNA excision repair protein ERCC-6-like isoform X3</fullName>
    </submittedName>
</protein>
<gene>
    <name evidence="6" type="primary">LOC100200890</name>
</gene>
<feature type="compositionally biased region" description="Basic and acidic residues" evidence="2">
    <location>
        <begin position="871"/>
        <end position="890"/>
    </location>
</feature>
<name>A0ABM4D3C6_HYDVU</name>
<keyword evidence="1" id="KW-0378">Hydrolase</keyword>
<dbReference type="Gene3D" id="3.40.50.300">
    <property type="entry name" value="P-loop containing nucleotide triphosphate hydrolases"/>
    <property type="match status" value="1"/>
</dbReference>
<feature type="domain" description="Helicase C-terminal" evidence="4">
    <location>
        <begin position="456"/>
        <end position="615"/>
    </location>
</feature>
<dbReference type="PROSITE" id="PS51194">
    <property type="entry name" value="HELICASE_CTER"/>
    <property type="match status" value="1"/>
</dbReference>
<dbReference type="InterPro" id="IPR027417">
    <property type="entry name" value="P-loop_NTPase"/>
</dbReference>
<dbReference type="InterPro" id="IPR014001">
    <property type="entry name" value="Helicase_ATP-bd"/>
</dbReference>
<dbReference type="InterPro" id="IPR000330">
    <property type="entry name" value="SNF2_N"/>
</dbReference>
<proteinExistence type="predicted"/>
<dbReference type="Pfam" id="PF00271">
    <property type="entry name" value="Helicase_C"/>
    <property type="match status" value="1"/>
</dbReference>
<dbReference type="Proteomes" id="UP001652625">
    <property type="component" value="Chromosome 12"/>
</dbReference>
<evidence type="ECO:0000256" key="1">
    <source>
        <dbReference type="ARBA" id="ARBA00022801"/>
    </source>
</evidence>
<evidence type="ECO:0000313" key="6">
    <source>
        <dbReference type="RefSeq" id="XP_065668775.1"/>
    </source>
</evidence>
<dbReference type="InterPro" id="IPR049730">
    <property type="entry name" value="SNF2/RAD54-like_C"/>
</dbReference>
<feature type="region of interest" description="Disordered" evidence="2">
    <location>
        <begin position="854"/>
        <end position="890"/>
    </location>
</feature>
<dbReference type="PROSITE" id="PS51192">
    <property type="entry name" value="HELICASE_ATP_BIND_1"/>
    <property type="match status" value="1"/>
</dbReference>
<dbReference type="GeneID" id="100200890"/>
<dbReference type="InterPro" id="IPR050496">
    <property type="entry name" value="SNF2_RAD54_helicase_repair"/>
</dbReference>
<dbReference type="RefSeq" id="XP_065668775.1">
    <property type="nucleotide sequence ID" value="XM_065812703.1"/>
</dbReference>
<dbReference type="InterPro" id="IPR038718">
    <property type="entry name" value="SNF2-like_sf"/>
</dbReference>
<dbReference type="SMART" id="SM00490">
    <property type="entry name" value="HELICc"/>
    <property type="match status" value="1"/>
</dbReference>
<dbReference type="Gene3D" id="3.40.50.10810">
    <property type="entry name" value="Tandem AAA-ATPase domain"/>
    <property type="match status" value="1"/>
</dbReference>
<accession>A0ABM4D3C6</accession>
<keyword evidence="5" id="KW-1185">Reference proteome</keyword>
<dbReference type="SMART" id="SM00487">
    <property type="entry name" value="DEXDc"/>
    <property type="match status" value="1"/>
</dbReference>
<evidence type="ECO:0000259" key="3">
    <source>
        <dbReference type="PROSITE" id="PS51192"/>
    </source>
</evidence>
<dbReference type="SUPFAM" id="SSF52540">
    <property type="entry name" value="P-loop containing nucleoside triphosphate hydrolases"/>
    <property type="match status" value="2"/>
</dbReference>
<dbReference type="PANTHER" id="PTHR45629">
    <property type="entry name" value="SNF2/RAD54 FAMILY MEMBER"/>
    <property type="match status" value="1"/>
</dbReference>
<dbReference type="CDD" id="cd18793">
    <property type="entry name" value="SF2_C_SNF"/>
    <property type="match status" value="1"/>
</dbReference>
<reference evidence="6" key="1">
    <citation type="submission" date="2025-08" db="UniProtKB">
        <authorList>
            <consortium name="RefSeq"/>
        </authorList>
    </citation>
    <scope>IDENTIFICATION</scope>
</reference>
<evidence type="ECO:0000256" key="2">
    <source>
        <dbReference type="SAM" id="MobiDB-lite"/>
    </source>
</evidence>
<feature type="domain" description="Helicase ATP-binding" evidence="3">
    <location>
        <begin position="100"/>
        <end position="268"/>
    </location>
</feature>
<sequence length="1467" mass="167421">MDLSLEVEILSKQAKEEAYAGNIEQSLELFKKAYKLLPLEKLKRRIVKLKELMLNMESSNHDENQGDDSDMIDLGDNFLLHQSIANQLYSYQKEGVLWFWKLYNKKKGGILGDDMGLGKTIQVIAFLAGMFDAELIHKILIVAPVAVLVNWEKELHKWAPGIRVKTFHGSTKLNRLRNLQKVQQSDGVLLTTYGMIVSNYESFGRDQNGEEFVWDYIILDEGHKIKNPCKTSKCVRMVPAKYQYILTGTPVQNNLSELWALFDYTHKGTLLGTEKTFKIEFENPIIKAREKGATPYQQDYGNQLSIKLREIIAPFFLRRTKDEIFSKNIVQQKETEKTLNRLKSKKYDLVVWVYLSELQQKLYHGFIQSERVKQTLMSTRSPLAELQLLKKISDHPRLQSTLSKLLTGSEEHETRLILGINDETEDDLDEEENKVIERVDDLSVESLIKDSGKMVFLVCLMDNLKAENHRTVIFSQSIKMLDIIQKVLSELGHLILRVDGRMKNPQDRENVLDKFKEDLRYNVLLMTTQIGSVGITLTCADRLVIFDPSWNPGTDAQAVDRVYRIGQEKDVVVYRLVTCGSVEEKIYRKQIFKNAIMKQTTGASDNPYRYFTNLELRELFHLDDPRVSTTQIQLQEMHPYQMVSESIEFERHLRFLNNSCIFGISHHDMLFSQEANNDNIDHEIDIQAKVLSAINLISREQNECEIKLPQKKNRNNEISNNYLSNLTLKTNSDDNAPKEFNRTIISDRNLLTDPLVDTSNHLQSRSTTLSSSDEIDDVVSNINKLKIKTDEEIIDEAEIASEELSLDEKITTLEPFNMTIHEHQHSQHSFQKNGSLNEDDLLQKDGKLHHDESLHKDKHLQDNGSLQEDGDLQKDKTLPDNKSLKEDRSLQDEGCLLQNKSFQENKSLQENLNCSKFNDQDHVFGTQHLGEDVDNCSLYEAVDIGCDPMSASKVHIHSFRGPNVVCIHSFRGPHCSTWQQLEASLNTSTIDFKMEKDQDDNNLMGNASEGMFSLNDSQALYNMISSDCNHILVPEVSLAVRNLGKLYRTPPVSPMVKKTLLDLSMDFTNFNDFTSTNKSHIKEESLTKHTINKNFIKGAQTTSTPISDQKLNKLVDVSMQESHTSSIKNDFFKAELDNGKNDNNENKVFSLRLNDITPEKTCLIEKETLFCSKITTSQNFNIESKIKSTEDYTEYTKVTDSNVNIHLNSCDLDFLEYGISGKRTNNIENRIKEANIKSIPENNHITLLDFFSDNAESLAINNQNANTLPLNMQYADTLPINKPGVEQNDPVLSLNTLFIPDKLSDKVTKLQLADTLPVALNTESHVTDVSNPESHEKSNKLQYSIFVEKSSENQTDFSPSPNYLASDNSSSFDFQRSKIAFSAEKTKSIIEDSNDAATCQNTIEVSMRESKKDVKICEEKESTEKDGKLALLKKLCLENMGNLDIDDHVLIKIAQLAKDLKLVNVTN</sequence>
<dbReference type="InterPro" id="IPR001650">
    <property type="entry name" value="Helicase_C-like"/>
</dbReference>
<dbReference type="Pfam" id="PF00176">
    <property type="entry name" value="SNF2-rel_dom"/>
    <property type="match status" value="1"/>
</dbReference>